<keyword evidence="3 7" id="KW-1133">Transmembrane helix</keyword>
<proteinExistence type="inferred from homology"/>
<dbReference type="GO" id="GO:0016020">
    <property type="term" value="C:membrane"/>
    <property type="evidence" value="ECO:0007669"/>
    <property type="project" value="UniProtKB-SubCell"/>
</dbReference>
<organism evidence="9 10">
    <name type="scientific">Staphylotrichum tortipilum</name>
    <dbReference type="NCBI Taxonomy" id="2831512"/>
    <lineage>
        <taxon>Eukaryota</taxon>
        <taxon>Fungi</taxon>
        <taxon>Dikarya</taxon>
        <taxon>Ascomycota</taxon>
        <taxon>Pezizomycotina</taxon>
        <taxon>Sordariomycetes</taxon>
        <taxon>Sordariomycetidae</taxon>
        <taxon>Sordariales</taxon>
        <taxon>Chaetomiaceae</taxon>
        <taxon>Staphylotrichum</taxon>
    </lineage>
</organism>
<feature type="transmembrane region" description="Helical" evidence="7">
    <location>
        <begin position="54"/>
        <end position="77"/>
    </location>
</feature>
<dbReference type="AlphaFoldDB" id="A0AAN6RNQ1"/>
<feature type="region of interest" description="Disordered" evidence="6">
    <location>
        <begin position="353"/>
        <end position="376"/>
    </location>
</feature>
<feature type="transmembrane region" description="Helical" evidence="7">
    <location>
        <begin position="133"/>
        <end position="154"/>
    </location>
</feature>
<dbReference type="PANTHER" id="PTHR33048:SF151">
    <property type="entry name" value="INTEGRAL MEMBRANE PROTEIN"/>
    <property type="match status" value="1"/>
</dbReference>
<dbReference type="PANTHER" id="PTHR33048">
    <property type="entry name" value="PTH11-LIKE INTEGRAL MEMBRANE PROTEIN (AFU_ORTHOLOGUE AFUA_5G11245)"/>
    <property type="match status" value="1"/>
</dbReference>
<reference evidence="9" key="1">
    <citation type="journal article" date="2023" name="Mol. Phylogenet. Evol.">
        <title>Genome-scale phylogeny and comparative genomics of the fungal order Sordariales.</title>
        <authorList>
            <person name="Hensen N."/>
            <person name="Bonometti L."/>
            <person name="Westerberg I."/>
            <person name="Brannstrom I.O."/>
            <person name="Guillou S."/>
            <person name="Cros-Aarteil S."/>
            <person name="Calhoun S."/>
            <person name="Haridas S."/>
            <person name="Kuo A."/>
            <person name="Mondo S."/>
            <person name="Pangilinan J."/>
            <person name="Riley R."/>
            <person name="LaButti K."/>
            <person name="Andreopoulos B."/>
            <person name="Lipzen A."/>
            <person name="Chen C."/>
            <person name="Yan M."/>
            <person name="Daum C."/>
            <person name="Ng V."/>
            <person name="Clum A."/>
            <person name="Steindorff A."/>
            <person name="Ohm R.A."/>
            <person name="Martin F."/>
            <person name="Silar P."/>
            <person name="Natvig D.O."/>
            <person name="Lalanne C."/>
            <person name="Gautier V."/>
            <person name="Ament-Velasquez S.L."/>
            <person name="Kruys A."/>
            <person name="Hutchinson M.I."/>
            <person name="Powell A.J."/>
            <person name="Barry K."/>
            <person name="Miller A.N."/>
            <person name="Grigoriev I.V."/>
            <person name="Debuchy R."/>
            <person name="Gladieux P."/>
            <person name="Hiltunen Thoren M."/>
            <person name="Johannesson H."/>
        </authorList>
    </citation>
    <scope>NUCLEOTIDE SEQUENCE</scope>
    <source>
        <strain evidence="9">CBS 103.79</strain>
    </source>
</reference>
<dbReference type="InterPro" id="IPR049326">
    <property type="entry name" value="Rhodopsin_dom_fungi"/>
</dbReference>
<keyword evidence="4 7" id="KW-0472">Membrane</keyword>
<evidence type="ECO:0000256" key="1">
    <source>
        <dbReference type="ARBA" id="ARBA00004141"/>
    </source>
</evidence>
<evidence type="ECO:0000256" key="2">
    <source>
        <dbReference type="ARBA" id="ARBA00022692"/>
    </source>
</evidence>
<evidence type="ECO:0000313" key="9">
    <source>
        <dbReference type="EMBL" id="KAK3897199.1"/>
    </source>
</evidence>
<name>A0AAN6RNQ1_9PEZI</name>
<gene>
    <name evidence="9" type="ORF">C8A05DRAFT_48092</name>
</gene>
<evidence type="ECO:0000256" key="5">
    <source>
        <dbReference type="ARBA" id="ARBA00038359"/>
    </source>
</evidence>
<evidence type="ECO:0000256" key="3">
    <source>
        <dbReference type="ARBA" id="ARBA00022989"/>
    </source>
</evidence>
<reference evidence="9" key="2">
    <citation type="submission" date="2023-05" db="EMBL/GenBank/DDBJ databases">
        <authorList>
            <consortium name="Lawrence Berkeley National Laboratory"/>
            <person name="Steindorff A."/>
            <person name="Hensen N."/>
            <person name="Bonometti L."/>
            <person name="Westerberg I."/>
            <person name="Brannstrom I.O."/>
            <person name="Guillou S."/>
            <person name="Cros-Aarteil S."/>
            <person name="Calhoun S."/>
            <person name="Haridas S."/>
            <person name="Kuo A."/>
            <person name="Mondo S."/>
            <person name="Pangilinan J."/>
            <person name="Riley R."/>
            <person name="Labutti K."/>
            <person name="Andreopoulos B."/>
            <person name="Lipzen A."/>
            <person name="Chen C."/>
            <person name="Yanf M."/>
            <person name="Daum C."/>
            <person name="Ng V."/>
            <person name="Clum A."/>
            <person name="Ohm R."/>
            <person name="Martin F."/>
            <person name="Silar P."/>
            <person name="Natvig D."/>
            <person name="Lalanne C."/>
            <person name="Gautier V."/>
            <person name="Ament-Velasquez S.L."/>
            <person name="Kruys A."/>
            <person name="Hutchinson M.I."/>
            <person name="Powell A.J."/>
            <person name="Barry K."/>
            <person name="Miller A.N."/>
            <person name="Grigoriev I.V."/>
            <person name="Debuchy R."/>
            <person name="Gladieux P."/>
            <person name="Thoren M.H."/>
            <person name="Johannesson H."/>
        </authorList>
    </citation>
    <scope>NUCLEOTIDE SEQUENCE</scope>
    <source>
        <strain evidence="9">CBS 103.79</strain>
    </source>
</reference>
<feature type="transmembrane region" description="Helical" evidence="7">
    <location>
        <begin position="214"/>
        <end position="236"/>
    </location>
</feature>
<feature type="transmembrane region" description="Helical" evidence="7">
    <location>
        <begin position="174"/>
        <end position="194"/>
    </location>
</feature>
<feature type="transmembrane region" description="Helical" evidence="7">
    <location>
        <begin position="97"/>
        <end position="121"/>
    </location>
</feature>
<comment type="similarity">
    <text evidence="5">Belongs to the SAT4 family.</text>
</comment>
<evidence type="ECO:0000313" key="10">
    <source>
        <dbReference type="Proteomes" id="UP001303889"/>
    </source>
</evidence>
<evidence type="ECO:0000256" key="7">
    <source>
        <dbReference type="SAM" id="Phobius"/>
    </source>
</evidence>
<dbReference type="InterPro" id="IPR052337">
    <property type="entry name" value="SAT4-like"/>
</dbReference>
<keyword evidence="10" id="KW-1185">Reference proteome</keyword>
<dbReference type="Proteomes" id="UP001303889">
    <property type="component" value="Unassembled WGS sequence"/>
</dbReference>
<dbReference type="EMBL" id="MU856236">
    <property type="protein sequence ID" value="KAK3897199.1"/>
    <property type="molecule type" value="Genomic_DNA"/>
</dbReference>
<evidence type="ECO:0000256" key="6">
    <source>
        <dbReference type="SAM" id="MobiDB-lite"/>
    </source>
</evidence>
<feature type="transmembrane region" description="Helical" evidence="7">
    <location>
        <begin position="256"/>
        <end position="276"/>
    </location>
</feature>
<comment type="subcellular location">
    <subcellularLocation>
        <location evidence="1">Membrane</location>
        <topology evidence="1">Multi-pass membrane protein</topology>
    </subcellularLocation>
</comment>
<dbReference type="Pfam" id="PF20684">
    <property type="entry name" value="Fung_rhodopsin"/>
    <property type="match status" value="1"/>
</dbReference>
<feature type="domain" description="Rhodopsin" evidence="8">
    <location>
        <begin position="38"/>
        <end position="273"/>
    </location>
</feature>
<sequence length="393" mass="43319">MSDSVLPGIPGYNADNLQPWSVAVISSVTVLATVAVGLRLLSRYIKAQKLWWDDYMIIFSLIWNYLVISFIFAMYSAGMGIHADKVRLDSIVLMAKFLVVAEILYVFNLVWTKLSILLMYYRIFHFPYFKKMAYVIGAFCIAWVITITFIFIFICVPVEKLWYPDLPGHCINQVGTWIANAASTILSDIAILLLPIPQVWKLQLRKPEKLGVTFAFCLGFFVVFASAYRFSVLFSYSNSDPTYSLAPTVGWTCIEMSAGIVSACLPTLGPVFSWCAGKMGIKGSLLTTRGGATNNTSASKKFGQSATGSVSDRTEVELQKARKGSAGAVFYRLPDGQVSGETTRAADSELRPKHGYGYTVTSQPGKGDGASLSGDEVPLHGIRVQRDFKQSMV</sequence>
<evidence type="ECO:0000259" key="8">
    <source>
        <dbReference type="Pfam" id="PF20684"/>
    </source>
</evidence>
<accession>A0AAN6RNQ1</accession>
<comment type="caution">
    <text evidence="9">The sequence shown here is derived from an EMBL/GenBank/DDBJ whole genome shotgun (WGS) entry which is preliminary data.</text>
</comment>
<keyword evidence="2 7" id="KW-0812">Transmembrane</keyword>
<evidence type="ECO:0000256" key="4">
    <source>
        <dbReference type="ARBA" id="ARBA00023136"/>
    </source>
</evidence>
<protein>
    <recommendedName>
        <fullName evidence="8">Rhodopsin domain-containing protein</fullName>
    </recommendedName>
</protein>
<feature type="transmembrane region" description="Helical" evidence="7">
    <location>
        <begin position="20"/>
        <end position="42"/>
    </location>
</feature>